<feature type="region of interest" description="Disordered" evidence="8">
    <location>
        <begin position="16"/>
        <end position="41"/>
    </location>
</feature>
<keyword evidence="4" id="KW-0255">Endonuclease</keyword>
<evidence type="ECO:0000313" key="9">
    <source>
        <dbReference type="EMBL" id="GGD53796.1"/>
    </source>
</evidence>
<evidence type="ECO:0000256" key="8">
    <source>
        <dbReference type="SAM" id="MobiDB-lite"/>
    </source>
</evidence>
<comment type="caution">
    <text evidence="9">The sequence shown here is derived from an EMBL/GenBank/DDBJ whole genome shotgun (WGS) entry which is preliminary data.</text>
</comment>
<dbReference type="SUPFAM" id="SSF54786">
    <property type="entry name" value="YcfA/nrd intein domain"/>
    <property type="match status" value="1"/>
</dbReference>
<gene>
    <name evidence="9" type="ORF">GCM10011357_06960</name>
</gene>
<name>A0ABQ1R2A0_9ALTE</name>
<keyword evidence="5" id="KW-0378">Hydrolase</keyword>
<evidence type="ECO:0000256" key="4">
    <source>
        <dbReference type="ARBA" id="ARBA00022759"/>
    </source>
</evidence>
<dbReference type="Pfam" id="PF07927">
    <property type="entry name" value="HicA_toxin"/>
    <property type="match status" value="1"/>
</dbReference>
<comment type="similarity">
    <text evidence="1">Belongs to the HicA mRNA interferase family.</text>
</comment>
<keyword evidence="10" id="KW-1185">Reference proteome</keyword>
<protein>
    <recommendedName>
        <fullName evidence="11">Toxin HicA</fullName>
    </recommendedName>
</protein>
<keyword evidence="3" id="KW-0540">Nuclease</keyword>
<dbReference type="InterPro" id="IPR012933">
    <property type="entry name" value="HicA_mRNA_interferase"/>
</dbReference>
<evidence type="ECO:0000256" key="1">
    <source>
        <dbReference type="ARBA" id="ARBA00006620"/>
    </source>
</evidence>
<accession>A0ABQ1R2A0</accession>
<evidence type="ECO:0000256" key="2">
    <source>
        <dbReference type="ARBA" id="ARBA00022649"/>
    </source>
</evidence>
<organism evidence="9 10">
    <name type="scientific">Lacimicrobium alkaliphilum</name>
    <dbReference type="NCBI Taxonomy" id="1526571"/>
    <lineage>
        <taxon>Bacteria</taxon>
        <taxon>Pseudomonadati</taxon>
        <taxon>Pseudomonadota</taxon>
        <taxon>Gammaproteobacteria</taxon>
        <taxon>Alteromonadales</taxon>
        <taxon>Alteromonadaceae</taxon>
        <taxon>Lacimicrobium</taxon>
    </lineage>
</organism>
<dbReference type="InterPro" id="IPR038570">
    <property type="entry name" value="HicA_sf"/>
</dbReference>
<evidence type="ECO:0000256" key="6">
    <source>
        <dbReference type="ARBA" id="ARBA00022884"/>
    </source>
</evidence>
<dbReference type="RefSeq" id="WP_099033110.1">
    <property type="nucleotide sequence ID" value="NZ_BMGJ01000002.1"/>
</dbReference>
<evidence type="ECO:0000256" key="3">
    <source>
        <dbReference type="ARBA" id="ARBA00022722"/>
    </source>
</evidence>
<keyword evidence="6" id="KW-0694">RNA-binding</keyword>
<dbReference type="Gene3D" id="3.30.920.30">
    <property type="entry name" value="Hypothetical protein"/>
    <property type="match status" value="1"/>
</dbReference>
<evidence type="ECO:0000256" key="5">
    <source>
        <dbReference type="ARBA" id="ARBA00022801"/>
    </source>
</evidence>
<keyword evidence="7" id="KW-0346">Stress response</keyword>
<evidence type="ECO:0000256" key="7">
    <source>
        <dbReference type="ARBA" id="ARBA00023016"/>
    </source>
</evidence>
<dbReference type="EMBL" id="BMGJ01000002">
    <property type="protein sequence ID" value="GGD53796.1"/>
    <property type="molecule type" value="Genomic_DNA"/>
</dbReference>
<proteinExistence type="inferred from homology"/>
<reference evidence="10" key="1">
    <citation type="journal article" date="2019" name="Int. J. Syst. Evol. Microbiol.">
        <title>The Global Catalogue of Microorganisms (GCM) 10K type strain sequencing project: providing services to taxonomists for standard genome sequencing and annotation.</title>
        <authorList>
            <consortium name="The Broad Institute Genomics Platform"/>
            <consortium name="The Broad Institute Genome Sequencing Center for Infectious Disease"/>
            <person name="Wu L."/>
            <person name="Ma J."/>
        </authorList>
    </citation>
    <scope>NUCLEOTIDE SEQUENCE [LARGE SCALE GENOMIC DNA]</scope>
    <source>
        <strain evidence="10">CGMCC 1.12923</strain>
    </source>
</reference>
<dbReference type="Proteomes" id="UP000614272">
    <property type="component" value="Unassembled WGS sequence"/>
</dbReference>
<evidence type="ECO:0008006" key="11">
    <source>
        <dbReference type="Google" id="ProtNLM"/>
    </source>
</evidence>
<sequence>MPPKVRELISKLKENGFEDRGGKGSHRNFTHPNVVRPITISGNPGDDAKIYQVKAVRKAIEESQQ</sequence>
<evidence type="ECO:0000313" key="10">
    <source>
        <dbReference type="Proteomes" id="UP000614272"/>
    </source>
</evidence>
<keyword evidence="2" id="KW-1277">Toxin-antitoxin system</keyword>